<reference evidence="1" key="2">
    <citation type="submission" date="2020-09" db="EMBL/GenBank/DDBJ databases">
        <authorList>
            <person name="Sun Q."/>
            <person name="Zhou Y."/>
        </authorList>
    </citation>
    <scope>NUCLEOTIDE SEQUENCE</scope>
    <source>
        <strain evidence="1">CGMCC 1.10998</strain>
    </source>
</reference>
<accession>A0A916V2I6</accession>
<dbReference type="EMBL" id="BMED01000012">
    <property type="protein sequence ID" value="GGD02093.1"/>
    <property type="molecule type" value="Genomic_DNA"/>
</dbReference>
<dbReference type="Proteomes" id="UP000637423">
    <property type="component" value="Unassembled WGS sequence"/>
</dbReference>
<sequence length="58" mass="6764">MTEELKRHLRQCLDLFILLIYTEPRLDRIGGRAVLAKHLFGGDEANYTFNTERLSQTV</sequence>
<organism evidence="1 2">
    <name type="scientific">Undibacterium terreum</name>
    <dbReference type="NCBI Taxonomy" id="1224302"/>
    <lineage>
        <taxon>Bacteria</taxon>
        <taxon>Pseudomonadati</taxon>
        <taxon>Pseudomonadota</taxon>
        <taxon>Betaproteobacteria</taxon>
        <taxon>Burkholderiales</taxon>
        <taxon>Oxalobacteraceae</taxon>
        <taxon>Undibacterium</taxon>
    </lineage>
</organism>
<gene>
    <name evidence="1" type="ORF">GCM10011396_57030</name>
</gene>
<dbReference type="AlphaFoldDB" id="A0A916V2I6"/>
<evidence type="ECO:0000313" key="2">
    <source>
        <dbReference type="Proteomes" id="UP000637423"/>
    </source>
</evidence>
<reference evidence="1" key="1">
    <citation type="journal article" date="2014" name="Int. J. Syst. Evol. Microbiol.">
        <title>Complete genome sequence of Corynebacterium casei LMG S-19264T (=DSM 44701T), isolated from a smear-ripened cheese.</title>
        <authorList>
            <consortium name="US DOE Joint Genome Institute (JGI-PGF)"/>
            <person name="Walter F."/>
            <person name="Albersmeier A."/>
            <person name="Kalinowski J."/>
            <person name="Ruckert C."/>
        </authorList>
    </citation>
    <scope>NUCLEOTIDE SEQUENCE</scope>
    <source>
        <strain evidence="1">CGMCC 1.10998</strain>
    </source>
</reference>
<proteinExistence type="predicted"/>
<evidence type="ECO:0000313" key="1">
    <source>
        <dbReference type="EMBL" id="GGD02093.1"/>
    </source>
</evidence>
<comment type="caution">
    <text evidence="1">The sequence shown here is derived from an EMBL/GenBank/DDBJ whole genome shotgun (WGS) entry which is preliminary data.</text>
</comment>
<name>A0A916V2I6_9BURK</name>
<protein>
    <submittedName>
        <fullName evidence="1">Uncharacterized protein</fullName>
    </submittedName>
</protein>
<keyword evidence="2" id="KW-1185">Reference proteome</keyword>